<keyword evidence="5" id="KW-0472">Membrane</keyword>
<comment type="subcellular location">
    <subcellularLocation>
        <location evidence="1">Membrane</location>
        <topology evidence="1">Multi-pass membrane protein</topology>
    </subcellularLocation>
</comment>
<keyword evidence="9" id="KW-1185">Reference proteome</keyword>
<feature type="transmembrane region" description="Helical" evidence="5">
    <location>
        <begin position="435"/>
        <end position="459"/>
    </location>
</feature>
<protein>
    <recommendedName>
        <fullName evidence="10">Cellobiose phosphorylase</fullName>
    </recommendedName>
</protein>
<keyword evidence="4 5" id="KW-1133">Transmembrane helix</keyword>
<reference evidence="8 9" key="1">
    <citation type="submission" date="2021-08" db="EMBL/GenBank/DDBJ databases">
        <title>The genome sequence of Chitinophaga sp. B61.</title>
        <authorList>
            <person name="Zhang X."/>
        </authorList>
    </citation>
    <scope>NUCLEOTIDE SEQUENCE [LARGE SCALE GENOMIC DNA]</scope>
    <source>
        <strain evidence="8 9">B61</strain>
    </source>
</reference>
<dbReference type="PANTHER" id="PTHR43867:SF2">
    <property type="entry name" value="CELLULOSE SYNTHASE CATALYTIC SUBUNIT A [UDP-FORMING]"/>
    <property type="match status" value="1"/>
</dbReference>
<dbReference type="InterPro" id="IPR050321">
    <property type="entry name" value="Glycosyltr_2/OpgH_subfam"/>
</dbReference>
<keyword evidence="2" id="KW-0328">Glycosyltransferase</keyword>
<evidence type="ECO:0008006" key="10">
    <source>
        <dbReference type="Google" id="ProtNLM"/>
    </source>
</evidence>
<sequence>MINKLFRLRKPSHDERYQYLKKMVADEPPFRSVLVDQAEIAAHCKVMAERDKLVSGNHTTDWNRNLADIARNFDLINTLFADTSATPREVVTMREWTTTDYNLVQGYINKLKGLFVKVDPALPFIRKGINGRQPRLYSFLVKIVSHTDTQITFHNLAAFFKAYQRVAVMTATELKAIPALITYVLIENIQRLAARFALAAIDTANAGDWAQRVIAAADDERRLEMLTQEMLAAGLLSRGAFTAELIGQLLKQQGDMERPLALINQRLYELCYVGEDYVYEIQEILAADKISLRSAISALRMLDAIDWQNFIDEISVVEAVYITEPSGIYAAMDYSTRDSYRMATHAIAKKAAIPEAEVARRAMELAAATNNHVGALLLGEERAELEASLAIPADGWISKLSKNMSLRLTVYLVAIAALAALIAGLLFFTGHQQDIPTALLLLISTSYISSMVIDQLIILKSEPKLLPRMNYLEDIPAESRTLVVVPSLLTSTTEIEELVTALEIRFLGNRYEHLHFALLTDFKDAPHEISPEDEVLLSMVDAKIVALNHKYNDPNRFFLLHRHRRWNPNEQCWMGHERKRGKLNDLNLLLRNGGELNFLKITGNKNILSTVKYVITLDADTQLLPETAWKLVGTMAHPLNRPVYCEERKRVVAGYGILQPAVKLDIREIKDSLYHQLAGSGPEVDPYLRTFPDVYQDLFAEGSFVGKGIYDVDIFLKTIDGQLPENRILSHDLLEGSYIRSGLLNDVKLNEGAFTYWVDLKRKHRWIRGDWQIAAWIGRRVPGPAGKRVRNPLSALSRWKIFDNLRLCMYSVVLLSLFLMGWTVYVPLLAVFPTMILLLTRVGEISKYLFRKRELQVLLQGIGSRFVMDVYRFACLPHEAWLTLDATFRALWRMGVSRKKLLEWVPSGAQHITYTSLPDVYRLMWVAPAVGMVSLIYLHPLGLLWILAPFMAWKLNFPSTRKEAAISDTQHKFLQSLTRKTWAYFEQFANEEHHWLPPDHYQEQPVGKVAAYTSPTNLGLGLLANLAAHDFGYLTSGRFITFTSHTLHSIGRLERYKGHFYNWYNTHSMQPSYPRYVSSVDSGNFAGHLMVMRQGLKAMIDQPVFSPALFNGLLDTLRLCEQPALLVQYADKLSIAAKSHNFRWQESRVLLEALAADVHTALAAGNVPPESDSAYWLAALQRQVGDIMTDLTTLAPWSFSATATAHIPAAGVTLRQLANLPMEPAMQSVITAAQERMQSLESMYAQCTDYADMEYDFLYDKEQHLLSIGYRVEEGSLDVDCYDVLASEARLATYVAVCQGKLPVQSWFALRRPLVNIEGEFILQSANGTMFEYLMPLLVMPEYDDTLLHLASASAVTQQISYGQRHNVPWGISESCYSTTDLNMNYQYKVNGVPALSLKNGRMTEEIVMSSYSAAMALMVAPELAVSNLERMAADGFDGRYGLIESVDYMPSRMPHGQTSVPVRTFMAHHQGMSFLALHYLLMNKRMHQHFEADPELMSAVMLLQEKIPWDAACYIDQQETSTDVQHTNVAPAKEMGSMNVTADYRKAWVQLLSNGRYHLMATGSGSSFSRWNDIAVTRWRDTRNTNGGLFFRVRDLDNDSIWSSICHEQSDYNVTFLHGQVRWVHSNNELELISTLAVSPEDDLEVRQVTIRNHSDLPRYVEVTGYADLLLYPMSEQRVLHTSLQAEVRADRQSILCRRYGPLDTTPVPEAFFMMKLRDTTSAEYTYEADITGDSRQQQNKHLRSGIIATIKSYVTIPPQSAVTADICLGIADTQANCEALLNRVHDAFDPATSFAQAAAHAHTLLQQTNATEKDVLLSTGLLGRLIFADNLLLQGVVHGYPACCVNFPTILLKVRQTADMQAVEQLVELQTYWRVHGFPVNLIIQNEDSSSYRHFLHRLINEFINAGPAAEALNRQYGGILVRMADARMDTLDNYSVALHEIIAEQWIFQANRLKGFSTNKQPMPAPETGALVNL</sequence>
<evidence type="ECO:0000256" key="5">
    <source>
        <dbReference type="SAM" id="Phobius"/>
    </source>
</evidence>
<proteinExistence type="predicted"/>
<evidence type="ECO:0000256" key="2">
    <source>
        <dbReference type="ARBA" id="ARBA00022676"/>
    </source>
</evidence>
<evidence type="ECO:0000256" key="4">
    <source>
        <dbReference type="ARBA" id="ARBA00022989"/>
    </source>
</evidence>
<evidence type="ECO:0000313" key="8">
    <source>
        <dbReference type="EMBL" id="MBW8687209.1"/>
    </source>
</evidence>
<name>A0ABS7GKC3_9BACT</name>
<dbReference type="Pfam" id="PF06165">
    <property type="entry name" value="GH94_b-supersand"/>
    <property type="match status" value="1"/>
</dbReference>
<dbReference type="InterPro" id="IPR011013">
    <property type="entry name" value="Gal_mutarotase_sf_dom"/>
</dbReference>
<dbReference type="Proteomes" id="UP000812961">
    <property type="component" value="Unassembled WGS sequence"/>
</dbReference>
<keyword evidence="5" id="KW-0812">Transmembrane</keyword>
<feature type="transmembrane region" description="Helical" evidence="5">
    <location>
        <begin position="925"/>
        <end position="953"/>
    </location>
</feature>
<feature type="domain" description="Glycosyl hydrolase 94 supersandwich" evidence="6">
    <location>
        <begin position="1542"/>
        <end position="1788"/>
    </location>
</feature>
<dbReference type="SMART" id="SM01068">
    <property type="entry name" value="CBM_X"/>
    <property type="match status" value="1"/>
</dbReference>
<dbReference type="Gene3D" id="2.70.98.40">
    <property type="entry name" value="Glycoside hydrolase, family 65, N-terminal domain"/>
    <property type="match status" value="1"/>
</dbReference>
<evidence type="ECO:0000259" key="7">
    <source>
        <dbReference type="Pfam" id="PF10091"/>
    </source>
</evidence>
<gene>
    <name evidence="8" type="ORF">K1Y79_22920</name>
</gene>
<evidence type="ECO:0000256" key="1">
    <source>
        <dbReference type="ARBA" id="ARBA00004141"/>
    </source>
</evidence>
<dbReference type="SUPFAM" id="SSF74650">
    <property type="entry name" value="Galactose mutarotase-like"/>
    <property type="match status" value="1"/>
</dbReference>
<dbReference type="EMBL" id="JAICCF010000004">
    <property type="protein sequence ID" value="MBW8687209.1"/>
    <property type="molecule type" value="Genomic_DNA"/>
</dbReference>
<dbReference type="Pfam" id="PF10091">
    <property type="entry name" value="Glycoamylase"/>
    <property type="match status" value="1"/>
</dbReference>
<evidence type="ECO:0000256" key="3">
    <source>
        <dbReference type="ARBA" id="ARBA00022679"/>
    </source>
</evidence>
<evidence type="ECO:0000259" key="6">
    <source>
        <dbReference type="Pfam" id="PF06165"/>
    </source>
</evidence>
<feature type="transmembrane region" description="Helical" evidence="5">
    <location>
        <begin position="807"/>
        <end position="825"/>
    </location>
</feature>
<dbReference type="Gene3D" id="1.50.10.140">
    <property type="match status" value="2"/>
</dbReference>
<feature type="domain" description="Glycoamylase-like" evidence="7">
    <location>
        <begin position="1287"/>
        <end position="1478"/>
    </location>
</feature>
<evidence type="ECO:0000313" key="9">
    <source>
        <dbReference type="Proteomes" id="UP000812961"/>
    </source>
</evidence>
<feature type="transmembrane region" description="Helical" evidence="5">
    <location>
        <begin position="408"/>
        <end position="429"/>
    </location>
</feature>
<dbReference type="InterPro" id="IPR010383">
    <property type="entry name" value="Glyco_hydrolase_94_b-supersand"/>
</dbReference>
<dbReference type="InterPro" id="IPR019282">
    <property type="entry name" value="Glycoamylase-like_cons_dom"/>
</dbReference>
<accession>A0ABS7GKC3</accession>
<dbReference type="RefSeq" id="WP_220252531.1">
    <property type="nucleotide sequence ID" value="NZ_JAICCF010000004.1"/>
</dbReference>
<organism evidence="8 9">
    <name type="scientific">Chitinophaga rhizophila</name>
    <dbReference type="NCBI Taxonomy" id="2866212"/>
    <lineage>
        <taxon>Bacteria</taxon>
        <taxon>Pseudomonadati</taxon>
        <taxon>Bacteroidota</taxon>
        <taxon>Chitinophagia</taxon>
        <taxon>Chitinophagales</taxon>
        <taxon>Chitinophagaceae</taxon>
        <taxon>Chitinophaga</taxon>
    </lineage>
</organism>
<keyword evidence="3" id="KW-0808">Transferase</keyword>
<dbReference type="PANTHER" id="PTHR43867">
    <property type="entry name" value="CELLULOSE SYNTHASE CATALYTIC SUBUNIT A [UDP-FORMING]"/>
    <property type="match status" value="1"/>
</dbReference>
<comment type="caution">
    <text evidence="8">The sequence shown here is derived from an EMBL/GenBank/DDBJ whole genome shotgun (WGS) entry which is preliminary data.</text>
</comment>
<dbReference type="InterPro" id="IPR037018">
    <property type="entry name" value="GH65_N"/>
</dbReference>